<dbReference type="Proteomes" id="UP001180020">
    <property type="component" value="Unassembled WGS sequence"/>
</dbReference>
<evidence type="ECO:0000256" key="1">
    <source>
        <dbReference type="ARBA" id="ARBA00022801"/>
    </source>
</evidence>
<keyword evidence="4" id="KW-0732">Signal</keyword>
<dbReference type="InterPro" id="IPR036881">
    <property type="entry name" value="Glyco_hydro_3_C_sf"/>
</dbReference>
<dbReference type="FunFam" id="3.20.20.300:FF:000003">
    <property type="entry name" value="Beta-D-glucan exohydrolase isoenzyme ExoI"/>
    <property type="match status" value="1"/>
</dbReference>
<evidence type="ECO:0000259" key="6">
    <source>
        <dbReference type="Pfam" id="PF01915"/>
    </source>
</evidence>
<dbReference type="PRINTS" id="PR00133">
    <property type="entry name" value="GLHYDRLASE3"/>
</dbReference>
<organism evidence="7 8">
    <name type="scientific">Acorus calamus</name>
    <name type="common">Sweet flag</name>
    <dbReference type="NCBI Taxonomy" id="4465"/>
    <lineage>
        <taxon>Eukaryota</taxon>
        <taxon>Viridiplantae</taxon>
        <taxon>Streptophyta</taxon>
        <taxon>Embryophyta</taxon>
        <taxon>Tracheophyta</taxon>
        <taxon>Spermatophyta</taxon>
        <taxon>Magnoliopsida</taxon>
        <taxon>Liliopsida</taxon>
        <taxon>Acoraceae</taxon>
        <taxon>Acorus</taxon>
    </lineage>
</organism>
<dbReference type="InterPro" id="IPR001764">
    <property type="entry name" value="Glyco_hydro_3_N"/>
</dbReference>
<dbReference type="PANTHER" id="PTHR30620">
    <property type="entry name" value="PERIPLASMIC BETA-GLUCOSIDASE-RELATED"/>
    <property type="match status" value="1"/>
</dbReference>
<evidence type="ECO:0000313" key="7">
    <source>
        <dbReference type="EMBL" id="KAK1301631.1"/>
    </source>
</evidence>
<feature type="chain" id="PRO_5043350581" evidence="4">
    <location>
        <begin position="27"/>
        <end position="653"/>
    </location>
</feature>
<comment type="caution">
    <text evidence="7">The sequence shown here is derived from an EMBL/GenBank/DDBJ whole genome shotgun (WGS) entry which is preliminary data.</text>
</comment>
<protein>
    <submittedName>
        <fullName evidence="7">Beta-D-xylosidase 3</fullName>
    </submittedName>
</protein>
<sequence length="653" mass="71291">MSAKSELPLLLLLLLLFSSSTAPTTAADDYVLYKDPRASIEDRVSDLLSRMTLAEKIGQMTQIDRIVAPSDVIRDFFIGSILNGGDSAPKNASPSMWADMIDGFQRAAFETRSGYRSYTGQTPCTATITSSGPPYSPTTSDSGPPDLMVRIGKATALEVKATGVPYAFAPCIAVCRDPRWGRCYESYSEDTEIVRSMSKIILGLQGSPPSDHPKGYPYINTATGVVACAKHYAGDGGTTGGINENNTVADYPTFFDVHMRPYIDAVSMGVSTVMASYSSWNGVKMHTNRYLLTRVLKHEMGFKGFIISDWEGVDRISSPPGSHYRDSVRAAINAGIDMVMVPHDYPKFIGDLTDLVNSGEVPMSRIDDAVTRVLRVKFVMGLFERPMADRSLGAVVGRREHRELAREAVRKSLVLLKNGKPGGRPLLPLDRRAGKILVAGSHADDIGYQCGGWTITWAGGQGHTTNGTTILQGIKNSVSMRTQVVHNEKPDAKFLQTNRGFSYAIVVVGEKPYVESGGDDDKLELPKESLETIETVCGSVRCLVIIVSGRPITIETHVGLMDGLVAAWLPGSEAGDGIADVIFGRYEFQGRLPRTWFRRVDQLPMNVGDERYDPLYPFGFGLEMGLQLPKRGPRIRSAPFTSSSTALSSWFQI</sequence>
<feature type="region of interest" description="Disordered" evidence="3">
    <location>
        <begin position="125"/>
        <end position="144"/>
    </location>
</feature>
<dbReference type="SUPFAM" id="SSF52279">
    <property type="entry name" value="Beta-D-glucan exohydrolase, C-terminal domain"/>
    <property type="match status" value="1"/>
</dbReference>
<dbReference type="AlphaFoldDB" id="A0AAV9DL47"/>
<accession>A0AAV9DL47</accession>
<feature type="domain" description="Glycoside hydrolase family 3 N-terminal" evidence="5">
    <location>
        <begin position="52"/>
        <end position="376"/>
    </location>
</feature>
<dbReference type="PANTHER" id="PTHR30620:SF35">
    <property type="entry name" value="GLYCOSYL HYDROLASE FAMILY PROTEIN"/>
    <property type="match status" value="1"/>
</dbReference>
<dbReference type="Pfam" id="PF01915">
    <property type="entry name" value="Glyco_hydro_3_C"/>
    <property type="match status" value="1"/>
</dbReference>
<keyword evidence="8" id="KW-1185">Reference proteome</keyword>
<dbReference type="InterPro" id="IPR036962">
    <property type="entry name" value="Glyco_hydro_3_N_sf"/>
</dbReference>
<evidence type="ECO:0000313" key="8">
    <source>
        <dbReference type="Proteomes" id="UP001180020"/>
    </source>
</evidence>
<dbReference type="InterPro" id="IPR051915">
    <property type="entry name" value="Cellulose_Degrad_GH3"/>
</dbReference>
<dbReference type="Gene3D" id="3.40.50.1700">
    <property type="entry name" value="Glycoside hydrolase family 3 C-terminal domain"/>
    <property type="match status" value="1"/>
</dbReference>
<evidence type="ECO:0000256" key="4">
    <source>
        <dbReference type="SAM" id="SignalP"/>
    </source>
</evidence>
<keyword evidence="1" id="KW-0378">Hydrolase</keyword>
<name>A0AAV9DL47_ACOCL</name>
<evidence type="ECO:0000256" key="3">
    <source>
        <dbReference type="SAM" id="MobiDB-lite"/>
    </source>
</evidence>
<dbReference type="Gene3D" id="3.20.20.300">
    <property type="entry name" value="Glycoside hydrolase, family 3, N-terminal domain"/>
    <property type="match status" value="1"/>
</dbReference>
<keyword evidence="2" id="KW-0326">Glycosidase</keyword>
<reference evidence="7" key="2">
    <citation type="submission" date="2023-06" db="EMBL/GenBank/DDBJ databases">
        <authorList>
            <person name="Ma L."/>
            <person name="Liu K.-W."/>
            <person name="Li Z."/>
            <person name="Hsiao Y.-Y."/>
            <person name="Qi Y."/>
            <person name="Fu T."/>
            <person name="Tang G."/>
            <person name="Zhang D."/>
            <person name="Sun W.-H."/>
            <person name="Liu D.-K."/>
            <person name="Li Y."/>
            <person name="Chen G.-Z."/>
            <person name="Liu X.-D."/>
            <person name="Liao X.-Y."/>
            <person name="Jiang Y.-T."/>
            <person name="Yu X."/>
            <person name="Hao Y."/>
            <person name="Huang J."/>
            <person name="Zhao X.-W."/>
            <person name="Ke S."/>
            <person name="Chen Y.-Y."/>
            <person name="Wu W.-L."/>
            <person name="Hsu J.-L."/>
            <person name="Lin Y.-F."/>
            <person name="Huang M.-D."/>
            <person name="Li C.-Y."/>
            <person name="Huang L."/>
            <person name="Wang Z.-W."/>
            <person name="Zhao X."/>
            <person name="Zhong W.-Y."/>
            <person name="Peng D.-H."/>
            <person name="Ahmad S."/>
            <person name="Lan S."/>
            <person name="Zhang J.-S."/>
            <person name="Tsai W.-C."/>
            <person name="Van De Peer Y."/>
            <person name="Liu Z.-J."/>
        </authorList>
    </citation>
    <scope>NUCLEOTIDE SEQUENCE</scope>
    <source>
        <strain evidence="7">CP</strain>
        <tissue evidence="7">Leaves</tissue>
    </source>
</reference>
<dbReference type="InterPro" id="IPR002772">
    <property type="entry name" value="Glyco_hydro_3_C"/>
</dbReference>
<feature type="domain" description="Glycoside hydrolase family 3 C-terminal" evidence="6">
    <location>
        <begin position="413"/>
        <end position="623"/>
    </location>
</feature>
<evidence type="ECO:0000259" key="5">
    <source>
        <dbReference type="Pfam" id="PF00933"/>
    </source>
</evidence>
<dbReference type="GO" id="GO:0008422">
    <property type="term" value="F:beta-glucosidase activity"/>
    <property type="evidence" value="ECO:0007669"/>
    <property type="project" value="TreeGrafter"/>
</dbReference>
<dbReference type="SUPFAM" id="SSF51445">
    <property type="entry name" value="(Trans)glycosidases"/>
    <property type="match status" value="1"/>
</dbReference>
<dbReference type="GO" id="GO:0009251">
    <property type="term" value="P:glucan catabolic process"/>
    <property type="evidence" value="ECO:0007669"/>
    <property type="project" value="TreeGrafter"/>
</dbReference>
<dbReference type="EMBL" id="JAUJYO010000012">
    <property type="protein sequence ID" value="KAK1301631.1"/>
    <property type="molecule type" value="Genomic_DNA"/>
</dbReference>
<feature type="signal peptide" evidence="4">
    <location>
        <begin position="1"/>
        <end position="26"/>
    </location>
</feature>
<dbReference type="InterPro" id="IPR017853">
    <property type="entry name" value="GH"/>
</dbReference>
<dbReference type="Pfam" id="PF00933">
    <property type="entry name" value="Glyco_hydro_3"/>
    <property type="match status" value="1"/>
</dbReference>
<gene>
    <name evidence="7" type="primary">BXL3</name>
    <name evidence="7" type="ORF">QJS10_CPB12g01542</name>
</gene>
<proteinExistence type="predicted"/>
<evidence type="ECO:0000256" key="2">
    <source>
        <dbReference type="ARBA" id="ARBA00023295"/>
    </source>
</evidence>
<reference evidence="7" key="1">
    <citation type="journal article" date="2023" name="Nat. Commun.">
        <title>Diploid and tetraploid genomes of Acorus and the evolution of monocots.</title>
        <authorList>
            <person name="Ma L."/>
            <person name="Liu K.W."/>
            <person name="Li Z."/>
            <person name="Hsiao Y.Y."/>
            <person name="Qi Y."/>
            <person name="Fu T."/>
            <person name="Tang G.D."/>
            <person name="Zhang D."/>
            <person name="Sun W.H."/>
            <person name="Liu D.K."/>
            <person name="Li Y."/>
            <person name="Chen G.Z."/>
            <person name="Liu X.D."/>
            <person name="Liao X.Y."/>
            <person name="Jiang Y.T."/>
            <person name="Yu X."/>
            <person name="Hao Y."/>
            <person name="Huang J."/>
            <person name="Zhao X.W."/>
            <person name="Ke S."/>
            <person name="Chen Y.Y."/>
            <person name="Wu W.L."/>
            <person name="Hsu J.L."/>
            <person name="Lin Y.F."/>
            <person name="Huang M.D."/>
            <person name="Li C.Y."/>
            <person name="Huang L."/>
            <person name="Wang Z.W."/>
            <person name="Zhao X."/>
            <person name="Zhong W.Y."/>
            <person name="Peng D.H."/>
            <person name="Ahmad S."/>
            <person name="Lan S."/>
            <person name="Zhang J.S."/>
            <person name="Tsai W.C."/>
            <person name="Van de Peer Y."/>
            <person name="Liu Z.J."/>
        </authorList>
    </citation>
    <scope>NUCLEOTIDE SEQUENCE</scope>
    <source>
        <strain evidence="7">CP</strain>
    </source>
</reference>
<feature type="compositionally biased region" description="Low complexity" evidence="3">
    <location>
        <begin position="129"/>
        <end position="144"/>
    </location>
</feature>
<dbReference type="FunFam" id="3.40.50.1700:FF:000002">
    <property type="entry name" value="Glycosyl hydrolase family protein"/>
    <property type="match status" value="1"/>
</dbReference>